<dbReference type="GO" id="GO:0003684">
    <property type="term" value="F:damaged DNA binding"/>
    <property type="evidence" value="ECO:0007669"/>
    <property type="project" value="InterPro"/>
</dbReference>
<dbReference type="OrthoDB" id="10262814at2759"/>
<dbReference type="InterPro" id="IPR004579">
    <property type="entry name" value="ERCC1/RAD10/SWI10"/>
</dbReference>
<keyword evidence="6" id="KW-0539">Nucleus</keyword>
<protein>
    <recommendedName>
        <fullName evidence="7">ERCC1-like central domain-containing protein</fullName>
    </recommendedName>
</protein>
<dbReference type="GO" id="GO:0006302">
    <property type="term" value="P:double-strand break repair"/>
    <property type="evidence" value="ECO:0007669"/>
    <property type="project" value="UniProtKB-ARBA"/>
</dbReference>
<comment type="similarity">
    <text evidence="2">Belongs to the ERCC1/RAD10/SWI10 family.</text>
</comment>
<dbReference type="Pfam" id="PF03834">
    <property type="entry name" value="Rad10"/>
    <property type="match status" value="1"/>
</dbReference>
<dbReference type="InterPro" id="IPR011335">
    <property type="entry name" value="Restrct_endonuc-II-like"/>
</dbReference>
<accession>A0A8C5PR32</accession>
<dbReference type="FunFam" id="3.40.50.10130:FF:000001">
    <property type="entry name" value="DNA excision repair protein ERCC-1"/>
    <property type="match status" value="1"/>
</dbReference>
<dbReference type="GO" id="GO:0003697">
    <property type="term" value="F:single-stranded DNA binding"/>
    <property type="evidence" value="ECO:0007669"/>
    <property type="project" value="TreeGrafter"/>
</dbReference>
<dbReference type="SUPFAM" id="SSF52980">
    <property type="entry name" value="Restriction endonuclease-like"/>
    <property type="match status" value="1"/>
</dbReference>
<dbReference type="InterPro" id="IPR047260">
    <property type="entry name" value="ERCC1-like_central_dom"/>
</dbReference>
<dbReference type="GO" id="GO:0070522">
    <property type="term" value="C:ERCC4-ERCC1 complex"/>
    <property type="evidence" value="ECO:0007669"/>
    <property type="project" value="TreeGrafter"/>
</dbReference>
<dbReference type="GO" id="GO:0000110">
    <property type="term" value="C:nucleotide-excision repair factor 1 complex"/>
    <property type="evidence" value="ECO:0007669"/>
    <property type="project" value="TreeGrafter"/>
</dbReference>
<evidence type="ECO:0000259" key="7">
    <source>
        <dbReference type="Pfam" id="PF03834"/>
    </source>
</evidence>
<proteinExistence type="inferred from homology"/>
<dbReference type="PANTHER" id="PTHR12749:SF0">
    <property type="entry name" value="DNA EXCISION REPAIR PROTEIN ERCC-1"/>
    <property type="match status" value="1"/>
</dbReference>
<comment type="subcellular location">
    <subcellularLocation>
        <location evidence="1">Nucleus</location>
    </subcellularLocation>
</comment>
<dbReference type="GO" id="GO:0070914">
    <property type="term" value="P:UV-damage excision repair"/>
    <property type="evidence" value="ECO:0007669"/>
    <property type="project" value="TreeGrafter"/>
</dbReference>
<dbReference type="NCBIfam" id="TIGR00597">
    <property type="entry name" value="rad10"/>
    <property type="match status" value="1"/>
</dbReference>
<sequence length="406" mass="45095">MRHSDRARWGAASRNRAEGESSSFWFLASEPKILASASIVQVREVECHALHLSSVSLYGTCSVTFLFQVNMEAHDSNGKGDRHFIIPSQLPEASQVRPLFQAKTVEQLAPVLTCETYADFVIQQEPMVTGQADCKNVSRENRGLSASHETVSTTTLPGGRNNIVVSTRQRGNPVLKHIRNVPWEFGEIIPDYVLGETSCALFLSLRYHNLNPEYIHSRLRSIGQCFALRVLLVQVDVKDPHFSLKELAKICILSDCTLILSWSSEEAARYLETYKSYEQKPADVLKEKMEKDFISRMTECLTTVKSVNKTDSCTLLTTFGVAREGGALCQEEGGALCQEEGGALCQENCSNPSVDSLHKDILLAALAIQRQVLNSNCCIFTGPIYHSPCLKCYSLLIILAESVIKQ</sequence>
<dbReference type="GO" id="GO:0006312">
    <property type="term" value="P:mitotic recombination"/>
    <property type="evidence" value="ECO:0007669"/>
    <property type="project" value="TreeGrafter"/>
</dbReference>
<organism evidence="8 9">
    <name type="scientific">Leptobrachium leishanense</name>
    <name type="common">Leishan spiny toad</name>
    <dbReference type="NCBI Taxonomy" id="445787"/>
    <lineage>
        <taxon>Eukaryota</taxon>
        <taxon>Metazoa</taxon>
        <taxon>Chordata</taxon>
        <taxon>Craniata</taxon>
        <taxon>Vertebrata</taxon>
        <taxon>Euteleostomi</taxon>
        <taxon>Amphibia</taxon>
        <taxon>Batrachia</taxon>
        <taxon>Anura</taxon>
        <taxon>Pelobatoidea</taxon>
        <taxon>Megophryidae</taxon>
        <taxon>Leptobrachium</taxon>
    </lineage>
</organism>
<dbReference type="Gene3D" id="3.40.50.10130">
    <property type="match status" value="1"/>
</dbReference>
<reference evidence="8" key="2">
    <citation type="submission" date="2025-09" db="UniProtKB">
        <authorList>
            <consortium name="Ensembl"/>
        </authorList>
    </citation>
    <scope>IDENTIFICATION</scope>
</reference>
<dbReference type="GeneTree" id="ENSGT00390000011275"/>
<evidence type="ECO:0000256" key="3">
    <source>
        <dbReference type="ARBA" id="ARBA00022763"/>
    </source>
</evidence>
<name>A0A8C5PR32_9ANUR</name>
<evidence type="ECO:0000256" key="1">
    <source>
        <dbReference type="ARBA" id="ARBA00004123"/>
    </source>
</evidence>
<dbReference type="Proteomes" id="UP000694569">
    <property type="component" value="Unplaced"/>
</dbReference>
<evidence type="ECO:0000313" key="8">
    <source>
        <dbReference type="Ensembl" id="ENSLLEP00000026703.1"/>
    </source>
</evidence>
<evidence type="ECO:0000256" key="5">
    <source>
        <dbReference type="ARBA" id="ARBA00023204"/>
    </source>
</evidence>
<dbReference type="Gene3D" id="1.10.150.20">
    <property type="entry name" value="5' to 3' exonuclease, C-terminal subdomain"/>
    <property type="match status" value="1"/>
</dbReference>
<keyword evidence="4" id="KW-0238">DNA-binding</keyword>
<evidence type="ECO:0000313" key="9">
    <source>
        <dbReference type="Proteomes" id="UP000694569"/>
    </source>
</evidence>
<evidence type="ECO:0000256" key="4">
    <source>
        <dbReference type="ARBA" id="ARBA00023125"/>
    </source>
</evidence>
<keyword evidence="5" id="KW-0234">DNA repair</keyword>
<reference evidence="8" key="1">
    <citation type="submission" date="2025-08" db="UniProtKB">
        <authorList>
            <consortium name="Ensembl"/>
        </authorList>
    </citation>
    <scope>IDENTIFICATION</scope>
</reference>
<feature type="domain" description="ERCC1-like central" evidence="7">
    <location>
        <begin position="162"/>
        <end position="275"/>
    </location>
</feature>
<keyword evidence="9" id="KW-1185">Reference proteome</keyword>
<evidence type="ECO:0000256" key="2">
    <source>
        <dbReference type="ARBA" id="ARBA00008283"/>
    </source>
</evidence>
<evidence type="ECO:0000256" key="6">
    <source>
        <dbReference type="ARBA" id="ARBA00023242"/>
    </source>
</evidence>
<dbReference type="AlphaFoldDB" id="A0A8C5PR32"/>
<dbReference type="Ensembl" id="ENSLLET00000027743.1">
    <property type="protein sequence ID" value="ENSLLEP00000026703.1"/>
    <property type="gene ID" value="ENSLLEG00000016956.1"/>
</dbReference>
<dbReference type="PANTHER" id="PTHR12749">
    <property type="entry name" value="EXCISION REPAIR CROSS-COMPLEMENTING 1 ERCC1"/>
    <property type="match status" value="1"/>
</dbReference>
<keyword evidence="3" id="KW-0227">DNA damage</keyword>
<dbReference type="CDD" id="cd22325">
    <property type="entry name" value="ERCC1_C-like"/>
    <property type="match status" value="1"/>
</dbReference>